<dbReference type="GO" id="GO:0018576">
    <property type="term" value="F:catechol 1,2-dioxygenase activity"/>
    <property type="evidence" value="ECO:0007669"/>
    <property type="project" value="InterPro"/>
</dbReference>
<dbReference type="InterPro" id="IPR007535">
    <property type="entry name" value="Catechol_dOase_N"/>
</dbReference>
<evidence type="ECO:0000256" key="1">
    <source>
        <dbReference type="ARBA" id="ARBA00001965"/>
    </source>
</evidence>
<feature type="domain" description="Catechol dioxygenase N-terminal" evidence="9">
    <location>
        <begin position="384"/>
        <end position="457"/>
    </location>
</feature>
<dbReference type="CDD" id="cd08177">
    <property type="entry name" value="MAR"/>
    <property type="match status" value="1"/>
</dbReference>
<dbReference type="OrthoDB" id="3812122at2"/>
<dbReference type="RefSeq" id="WP_141307470.1">
    <property type="nucleotide sequence ID" value="NZ_BJND01000007.1"/>
</dbReference>
<evidence type="ECO:0000256" key="4">
    <source>
        <dbReference type="ARBA" id="ARBA00022964"/>
    </source>
</evidence>
<dbReference type="PANTHER" id="PTHR33711:SF7">
    <property type="entry name" value="INTRADIOL RING-CLEAVAGE DIOXYGENASES DOMAIN-CONTAINING PROTEIN-RELATED"/>
    <property type="match status" value="1"/>
</dbReference>
<keyword evidence="5" id="KW-0560">Oxidoreductase</keyword>
<keyword evidence="6" id="KW-0408">Iron</keyword>
<keyword evidence="4" id="KW-0223">Dioxygenase</keyword>
<name>A0A4Y3VC44_9ACTN</name>
<proteinExistence type="inferred from homology"/>
<dbReference type="InterPro" id="IPR001670">
    <property type="entry name" value="ADH_Fe/GldA"/>
</dbReference>
<dbReference type="Gene3D" id="1.20.1090.10">
    <property type="entry name" value="Dehydroquinate synthase-like - alpha domain"/>
    <property type="match status" value="1"/>
</dbReference>
<comment type="similarity">
    <text evidence="2">Belongs to the intradiol ring-cleavage dioxygenase family.</text>
</comment>
<protein>
    <submittedName>
        <fullName evidence="11">Alcohol dehydrogenase</fullName>
    </submittedName>
</protein>
<dbReference type="GO" id="GO:0018506">
    <property type="term" value="F:maleylacetate reductase activity"/>
    <property type="evidence" value="ECO:0007669"/>
    <property type="project" value="InterPro"/>
</dbReference>
<sequence>MREFLYSSPTARIVFGAGTLRNLRQEVEHLGRARALVLATPGQAALAEEAREILGPLAAGSFTGAAMHTPVDVTDSARRVVDEVGADCLVAVGGGSTTGLAKALAVRTGLPQIIVPTTYAGSEVTPVLGETENGVKTTRSAPEILPETVVYDVDLTLGLPAPQSVTSGINAMAHAVEALYAPQANPVTDELALRAISLLSGALPRIVADPADRAARADALQAAWLAGTCLGTVGMGLHHKLCHTLGGSFDLPHAQTHTVVLPHAMAYNAAGATEAMRRIAGALAGPRAGVLPDAPTAVHDLIAGLGGPLSLRELGLGEDDLPRAVELATAKPYPNPRPVTPEGITALLNDAWSGDRPQAADPLAEQLHTLLGQVTASFDRAPSPRARQLLTDLVRRLHGFAADNDLTQDEWQYAIDFLTRTGQMCSPTRQEFVLLSDTLGVSSAVDACTNSRTAGATPSAVLGPFYTEGPPPREHGADIADGLPGAPLYADVRVTDSEGTPLAGAVVDVWQTNADGFYDVQLPDLDGPVLRARFLTDDDGRLTFWSLVPVAYPIPDDGPVGQMLTSTGRHPYRAPHIHFVISSPGHRRLVTQLFVAGGDHIDGDTVFGVKDALIVEFPEHKGPTPDGRVVDGPWHRLDYTFRLASAR</sequence>
<dbReference type="InterPro" id="IPR000627">
    <property type="entry name" value="Intradiol_dOase_C"/>
</dbReference>
<dbReference type="SUPFAM" id="SSF56796">
    <property type="entry name" value="Dehydroquinate synthase-like"/>
    <property type="match status" value="1"/>
</dbReference>
<dbReference type="GO" id="GO:0009712">
    <property type="term" value="P:catechol-containing compound metabolic process"/>
    <property type="evidence" value="ECO:0007669"/>
    <property type="project" value="InterPro"/>
</dbReference>
<evidence type="ECO:0000256" key="6">
    <source>
        <dbReference type="ARBA" id="ARBA00023004"/>
    </source>
</evidence>
<dbReference type="Proteomes" id="UP000317881">
    <property type="component" value="Unassembled WGS sequence"/>
</dbReference>
<comment type="cofactor">
    <cofactor evidence="1">
        <name>Fe(3+)</name>
        <dbReference type="ChEBI" id="CHEBI:29034"/>
    </cofactor>
</comment>
<evidence type="ECO:0000256" key="2">
    <source>
        <dbReference type="ARBA" id="ARBA00007825"/>
    </source>
</evidence>
<comment type="caution">
    <text evidence="11">The sequence shown here is derived from an EMBL/GenBank/DDBJ whole genome shotgun (WGS) entry which is preliminary data.</text>
</comment>
<dbReference type="InterPro" id="IPR050770">
    <property type="entry name" value="Intradiol_RC_Dioxygenase"/>
</dbReference>
<accession>A0A4Y3VC44</accession>
<feature type="domain" description="Intradiol ring-cleavage dioxygenases" evidence="8">
    <location>
        <begin position="463"/>
        <end position="620"/>
    </location>
</feature>
<keyword evidence="3" id="KW-0479">Metal-binding</keyword>
<evidence type="ECO:0000313" key="11">
    <source>
        <dbReference type="EMBL" id="GEC03259.1"/>
    </source>
</evidence>
<dbReference type="SUPFAM" id="SSF49482">
    <property type="entry name" value="Aromatic compound dioxygenase"/>
    <property type="match status" value="1"/>
</dbReference>
<evidence type="ECO:0000259" key="8">
    <source>
        <dbReference type="Pfam" id="PF00775"/>
    </source>
</evidence>
<organism evidence="11 12">
    <name type="scientific">Streptomyces spinoverrucosus</name>
    <dbReference type="NCBI Taxonomy" id="284043"/>
    <lineage>
        <taxon>Bacteria</taxon>
        <taxon>Bacillati</taxon>
        <taxon>Actinomycetota</taxon>
        <taxon>Actinomycetes</taxon>
        <taxon>Kitasatosporales</taxon>
        <taxon>Streptomycetaceae</taxon>
        <taxon>Streptomyces</taxon>
    </lineage>
</organism>
<gene>
    <name evidence="11" type="ORF">SSP24_09140</name>
</gene>
<dbReference type="Pfam" id="PF04444">
    <property type="entry name" value="Dioxygenase_N"/>
    <property type="match status" value="1"/>
</dbReference>
<evidence type="ECO:0000259" key="9">
    <source>
        <dbReference type="Pfam" id="PF04444"/>
    </source>
</evidence>
<evidence type="ECO:0000313" key="12">
    <source>
        <dbReference type="Proteomes" id="UP000317881"/>
    </source>
</evidence>
<feature type="domain" description="Alcohol dehydrogenase iron-type/glycerol dehydrogenase GldA" evidence="7">
    <location>
        <begin position="11"/>
        <end position="152"/>
    </location>
</feature>
<dbReference type="Pfam" id="PF00775">
    <property type="entry name" value="Dioxygenase_C"/>
    <property type="match status" value="1"/>
</dbReference>
<dbReference type="AlphaFoldDB" id="A0A4Y3VC44"/>
<dbReference type="InterPro" id="IPR034786">
    <property type="entry name" value="MAR"/>
</dbReference>
<keyword evidence="12" id="KW-1185">Reference proteome</keyword>
<evidence type="ECO:0000256" key="3">
    <source>
        <dbReference type="ARBA" id="ARBA00022723"/>
    </source>
</evidence>
<dbReference type="InterPro" id="IPR056798">
    <property type="entry name" value="ADH_Fe_C"/>
</dbReference>
<dbReference type="PANTHER" id="PTHR33711">
    <property type="entry name" value="DIOXYGENASE, PUTATIVE (AFU_ORTHOLOGUE AFUA_2G02910)-RELATED"/>
    <property type="match status" value="1"/>
</dbReference>
<dbReference type="InterPro" id="IPR015889">
    <property type="entry name" value="Intradiol_dOase_core"/>
</dbReference>
<dbReference type="Gene3D" id="2.60.130.10">
    <property type="entry name" value="Aromatic compound dioxygenase"/>
    <property type="match status" value="1"/>
</dbReference>
<dbReference type="Gene3D" id="3.40.50.1970">
    <property type="match status" value="1"/>
</dbReference>
<evidence type="ECO:0000259" key="10">
    <source>
        <dbReference type="Pfam" id="PF25137"/>
    </source>
</evidence>
<dbReference type="Pfam" id="PF25137">
    <property type="entry name" value="ADH_Fe_C"/>
    <property type="match status" value="1"/>
</dbReference>
<dbReference type="GO" id="GO:0008199">
    <property type="term" value="F:ferric iron binding"/>
    <property type="evidence" value="ECO:0007669"/>
    <property type="project" value="InterPro"/>
</dbReference>
<reference evidence="11 12" key="1">
    <citation type="submission" date="2019-06" db="EMBL/GenBank/DDBJ databases">
        <title>Whole genome shotgun sequence of Streptomyces spinoverrucosus NBRC 14228.</title>
        <authorList>
            <person name="Hosoyama A."/>
            <person name="Uohara A."/>
            <person name="Ohji S."/>
            <person name="Ichikawa N."/>
        </authorList>
    </citation>
    <scope>NUCLEOTIDE SEQUENCE [LARGE SCALE GENOMIC DNA]</scope>
    <source>
        <strain evidence="11 12">NBRC 14228</strain>
    </source>
</reference>
<evidence type="ECO:0000259" key="7">
    <source>
        <dbReference type="Pfam" id="PF00465"/>
    </source>
</evidence>
<feature type="domain" description="Fe-containing alcohol dehydrogenase-like C-terminal" evidence="10">
    <location>
        <begin position="165"/>
        <end position="352"/>
    </location>
</feature>
<evidence type="ECO:0000256" key="5">
    <source>
        <dbReference type="ARBA" id="ARBA00023002"/>
    </source>
</evidence>
<dbReference type="Pfam" id="PF00465">
    <property type="entry name" value="Fe-ADH"/>
    <property type="match status" value="1"/>
</dbReference>
<dbReference type="EMBL" id="BJND01000007">
    <property type="protein sequence ID" value="GEC03259.1"/>
    <property type="molecule type" value="Genomic_DNA"/>
</dbReference>